<dbReference type="InterPro" id="IPR003477">
    <property type="entry name" value="PemK-like"/>
</dbReference>
<protein>
    <submittedName>
        <fullName evidence="1">mRNA interferase MazF</fullName>
    </submittedName>
</protein>
<dbReference type="PANTHER" id="PTHR33988:SF2">
    <property type="entry name" value="ENDORIBONUCLEASE MAZF"/>
    <property type="match status" value="1"/>
</dbReference>
<dbReference type="Gene3D" id="2.30.30.110">
    <property type="match status" value="1"/>
</dbReference>
<dbReference type="InterPro" id="IPR011067">
    <property type="entry name" value="Plasmid_toxin/cell-grow_inhib"/>
</dbReference>
<evidence type="ECO:0000313" key="1">
    <source>
        <dbReference type="EMBL" id="SIR92304.1"/>
    </source>
</evidence>
<dbReference type="PANTHER" id="PTHR33988">
    <property type="entry name" value="ENDORIBONUCLEASE MAZF-RELATED"/>
    <property type="match status" value="1"/>
</dbReference>
<dbReference type="Proteomes" id="UP000186914">
    <property type="component" value="Unassembled WGS sequence"/>
</dbReference>
<keyword evidence="2" id="KW-1185">Reference proteome</keyword>
<dbReference type="SUPFAM" id="SSF50118">
    <property type="entry name" value="Cell growth inhibitor/plasmid maintenance toxic component"/>
    <property type="match status" value="1"/>
</dbReference>
<reference evidence="2" key="1">
    <citation type="submission" date="2017-01" db="EMBL/GenBank/DDBJ databases">
        <authorList>
            <person name="Varghese N."/>
            <person name="Submissions S."/>
        </authorList>
    </citation>
    <scope>NUCLEOTIDE SEQUENCE [LARGE SCALE GENOMIC DNA]</scope>
    <source>
        <strain evidence="2">CGMCC 1.7737</strain>
    </source>
</reference>
<dbReference type="GO" id="GO:0003677">
    <property type="term" value="F:DNA binding"/>
    <property type="evidence" value="ECO:0007669"/>
    <property type="project" value="InterPro"/>
</dbReference>
<sequence length="113" mass="12419">MSVSRGDIVLVNLDPTKGSEIKKTRPAVVIQNDTGNQYSPTTIVAPMTTTLSQYPFVVILRTSDEDVDKDSAVQLDQIRTVDIEKRIERTVGQVSDEKMVEIDAALKVSLGLD</sequence>
<name>A0A1N7EW67_9EURY</name>
<dbReference type="RefSeq" id="WP_076432898.1">
    <property type="nucleotide sequence ID" value="NZ_FTNO01000007.1"/>
</dbReference>
<organism evidence="1 2">
    <name type="scientific">Haladaptatus litoreus</name>
    <dbReference type="NCBI Taxonomy" id="553468"/>
    <lineage>
        <taxon>Archaea</taxon>
        <taxon>Methanobacteriati</taxon>
        <taxon>Methanobacteriota</taxon>
        <taxon>Stenosarchaea group</taxon>
        <taxon>Halobacteria</taxon>
        <taxon>Halobacteriales</taxon>
        <taxon>Haladaptataceae</taxon>
        <taxon>Haladaptatus</taxon>
    </lineage>
</organism>
<dbReference type="OrthoDB" id="109270at2157"/>
<dbReference type="PIRSF" id="PIRSF033490">
    <property type="entry name" value="MazF"/>
    <property type="match status" value="1"/>
</dbReference>
<dbReference type="GO" id="GO:0016075">
    <property type="term" value="P:rRNA catabolic process"/>
    <property type="evidence" value="ECO:0007669"/>
    <property type="project" value="TreeGrafter"/>
</dbReference>
<evidence type="ECO:0000313" key="2">
    <source>
        <dbReference type="Proteomes" id="UP000186914"/>
    </source>
</evidence>
<dbReference type="GO" id="GO:0004521">
    <property type="term" value="F:RNA endonuclease activity"/>
    <property type="evidence" value="ECO:0007669"/>
    <property type="project" value="TreeGrafter"/>
</dbReference>
<dbReference type="Pfam" id="PF02452">
    <property type="entry name" value="PemK_toxin"/>
    <property type="match status" value="1"/>
</dbReference>
<accession>A0A1N7EW67</accession>
<gene>
    <name evidence="1" type="ORF">SAMN05421858_4557</name>
</gene>
<dbReference type="AlphaFoldDB" id="A0A1N7EW67"/>
<proteinExistence type="predicted"/>
<dbReference type="EMBL" id="FTNO01000007">
    <property type="protein sequence ID" value="SIR92304.1"/>
    <property type="molecule type" value="Genomic_DNA"/>
</dbReference>
<dbReference type="GO" id="GO:0006402">
    <property type="term" value="P:mRNA catabolic process"/>
    <property type="evidence" value="ECO:0007669"/>
    <property type="project" value="TreeGrafter"/>
</dbReference>